<evidence type="ECO:0000313" key="2">
    <source>
        <dbReference type="Proteomes" id="UP001215280"/>
    </source>
</evidence>
<comment type="caution">
    <text evidence="1">The sequence shown here is derived from an EMBL/GenBank/DDBJ whole genome shotgun (WGS) entry which is preliminary data.</text>
</comment>
<dbReference type="GO" id="GO:0005506">
    <property type="term" value="F:iron ion binding"/>
    <property type="evidence" value="ECO:0007669"/>
    <property type="project" value="InterPro"/>
</dbReference>
<protein>
    <submittedName>
        <fullName evidence="1">Uncharacterized protein</fullName>
    </submittedName>
</protein>
<reference evidence="1" key="1">
    <citation type="submission" date="2023-03" db="EMBL/GenBank/DDBJ databases">
        <title>Massive genome expansion in bonnet fungi (Mycena s.s.) driven by repeated elements and novel gene families across ecological guilds.</title>
        <authorList>
            <consortium name="Lawrence Berkeley National Laboratory"/>
            <person name="Harder C.B."/>
            <person name="Miyauchi S."/>
            <person name="Viragh M."/>
            <person name="Kuo A."/>
            <person name="Thoen E."/>
            <person name="Andreopoulos B."/>
            <person name="Lu D."/>
            <person name="Skrede I."/>
            <person name="Drula E."/>
            <person name="Henrissat B."/>
            <person name="Morin E."/>
            <person name="Kohler A."/>
            <person name="Barry K."/>
            <person name="LaButti K."/>
            <person name="Morin E."/>
            <person name="Salamov A."/>
            <person name="Lipzen A."/>
            <person name="Mereny Z."/>
            <person name="Hegedus B."/>
            <person name="Baldrian P."/>
            <person name="Stursova M."/>
            <person name="Weitz H."/>
            <person name="Taylor A."/>
            <person name="Grigoriev I.V."/>
            <person name="Nagy L.G."/>
            <person name="Martin F."/>
            <person name="Kauserud H."/>
        </authorList>
    </citation>
    <scope>NUCLEOTIDE SEQUENCE</scope>
    <source>
        <strain evidence="1">CBHHK188m</strain>
    </source>
</reference>
<organism evidence="1 2">
    <name type="scientific">Mycena maculata</name>
    <dbReference type="NCBI Taxonomy" id="230809"/>
    <lineage>
        <taxon>Eukaryota</taxon>
        <taxon>Fungi</taxon>
        <taxon>Dikarya</taxon>
        <taxon>Basidiomycota</taxon>
        <taxon>Agaricomycotina</taxon>
        <taxon>Agaricomycetes</taxon>
        <taxon>Agaricomycetidae</taxon>
        <taxon>Agaricales</taxon>
        <taxon>Marasmiineae</taxon>
        <taxon>Mycenaceae</taxon>
        <taxon>Mycena</taxon>
    </lineage>
</organism>
<keyword evidence="2" id="KW-1185">Reference proteome</keyword>
<dbReference type="InterPro" id="IPR036396">
    <property type="entry name" value="Cyt_P450_sf"/>
</dbReference>
<dbReference type="EMBL" id="JARJLG010000150">
    <property type="protein sequence ID" value="KAJ7736195.1"/>
    <property type="molecule type" value="Genomic_DNA"/>
</dbReference>
<dbReference type="GO" id="GO:0004497">
    <property type="term" value="F:monooxygenase activity"/>
    <property type="evidence" value="ECO:0007669"/>
    <property type="project" value="InterPro"/>
</dbReference>
<accession>A0AAD7I6J0</accession>
<evidence type="ECO:0000313" key="1">
    <source>
        <dbReference type="EMBL" id="KAJ7736195.1"/>
    </source>
</evidence>
<dbReference type="Gene3D" id="1.10.630.10">
    <property type="entry name" value="Cytochrome P450"/>
    <property type="match status" value="1"/>
</dbReference>
<dbReference type="GO" id="GO:0016705">
    <property type="term" value="F:oxidoreductase activity, acting on paired donors, with incorporation or reduction of molecular oxygen"/>
    <property type="evidence" value="ECO:0007669"/>
    <property type="project" value="InterPro"/>
</dbReference>
<gene>
    <name evidence="1" type="ORF">DFH07DRAFT_966918</name>
</gene>
<dbReference type="AlphaFoldDB" id="A0AAD7I6J0"/>
<proteinExistence type="predicted"/>
<dbReference type="GO" id="GO:0020037">
    <property type="term" value="F:heme binding"/>
    <property type="evidence" value="ECO:0007669"/>
    <property type="project" value="InterPro"/>
</dbReference>
<dbReference type="Proteomes" id="UP001215280">
    <property type="component" value="Unassembled WGS sequence"/>
</dbReference>
<name>A0AAD7I6J0_9AGAR</name>
<sequence length="51" mass="5561">MSQKYDSDIISLDLMGDTVIVLNSIAAADALLEGKSAIYSDRPEFPMLNDL</sequence>